<proteinExistence type="predicted"/>
<sequence>MDSAVLSRAPSPVPTPRQIPSLPSLLPAPAAPPTKRTNLVELKLRLAELLMPEQGAVYWTGLGDFVCGRINRQEWDEVLKRAFGKDRAKRAEAVKLHNALLLSILYNTTRPFLPPSSVRHSGFHPRGAKKRGLMAGEGGEGGEVEEKRRRLLKDKVMALGRRERGDVKLLGTASAGQSSAGVRGKGLATLEEERKRKRRAGEALSEAMGGASRGGGGQVEMDGVPRALREREKEGATLPPTLSQDYLRLVQTPLCCESRALPDSDTLRDRMTAIAYEEGLTKGVEGRASTLVQGAMEHHLKNMIVAVVSLVRGTQQAAPPPPRTACSYAVSTPAPYANSTVAPAGSAPSAPSPVAPAAASPAPDVPLADEPVDEREPLTIADFHALLAISPSLLGQHPNVGAVQRMYALPPPDSDSSDEDDSEAEREEAHAQALLADQQKAVDAARDAEGDTEMLGAKPPNAAVAALSSAASSSTGMGAGKKPRLSRSCASSFYGATRPVPVSAPSFASGIKSKGRFVIDPSSLHGVPEGHPAVPPLPSTPQPLLPAHLASPPVASASPAAAGPQTSSAPGQLSPKSLALRNSLFPELMGESGTATPNGEAASGGDGNGTTTDGGESESEDDGKGLSGTPAPPSTGLKIKIGNSAVGQAGQAGRRASMSGPAGAARPMPTNEKDREAGRKLWEVVDSVGLLDGVLQ</sequence>
<evidence type="ECO:0000313" key="6">
    <source>
        <dbReference type="EMBL" id="GEM10550.1"/>
    </source>
</evidence>
<dbReference type="PANTHER" id="PTHR21277">
    <property type="entry name" value="TRANSCRIPTIONAL ADAPTER 1"/>
    <property type="match status" value="1"/>
</dbReference>
<reference evidence="6 7" key="1">
    <citation type="submission" date="2019-07" db="EMBL/GenBank/DDBJ databases">
        <title>Rhodotorula toruloides NBRC10032 genome sequencing.</title>
        <authorList>
            <person name="Shida Y."/>
            <person name="Takaku H."/>
            <person name="Ogasawara W."/>
            <person name="Mori K."/>
        </authorList>
    </citation>
    <scope>NUCLEOTIDE SEQUENCE [LARGE SCALE GENOMIC DNA]</scope>
    <source>
        <strain evidence="6 7">NBRC10032</strain>
    </source>
</reference>
<feature type="region of interest" description="Disordered" evidence="5">
    <location>
        <begin position="117"/>
        <end position="147"/>
    </location>
</feature>
<dbReference type="Proteomes" id="UP000321518">
    <property type="component" value="Unassembled WGS sequence"/>
</dbReference>
<comment type="caution">
    <text evidence="6">The sequence shown here is derived from an EMBL/GenBank/DDBJ whole genome shotgun (WGS) entry which is preliminary data.</text>
</comment>
<feature type="compositionally biased region" description="Low complexity" evidence="5">
    <location>
        <begin position="545"/>
        <end position="570"/>
    </location>
</feature>
<comment type="subcellular location">
    <subcellularLocation>
        <location evidence="1">Nucleus</location>
    </subcellularLocation>
</comment>
<feature type="compositionally biased region" description="Low complexity" evidence="5">
    <location>
        <begin position="647"/>
        <end position="656"/>
    </location>
</feature>
<evidence type="ECO:0000256" key="5">
    <source>
        <dbReference type="SAM" id="MobiDB-lite"/>
    </source>
</evidence>
<feature type="compositionally biased region" description="Acidic residues" evidence="5">
    <location>
        <begin position="415"/>
        <end position="426"/>
    </location>
</feature>
<keyword evidence="4" id="KW-0539">Nucleus</keyword>
<dbReference type="OrthoDB" id="10264870at2759"/>
<dbReference type="GO" id="GO:0006357">
    <property type="term" value="P:regulation of transcription by RNA polymerase II"/>
    <property type="evidence" value="ECO:0007669"/>
    <property type="project" value="TreeGrafter"/>
</dbReference>
<feature type="region of interest" description="Disordered" evidence="5">
    <location>
        <begin position="1"/>
        <end position="33"/>
    </location>
</feature>
<name>A0A511KJJ8_RHOTO</name>
<gene>
    <name evidence="6" type="ORF">Rt10032_c11g4567</name>
</gene>
<dbReference type="GO" id="GO:0003713">
    <property type="term" value="F:transcription coactivator activity"/>
    <property type="evidence" value="ECO:0007669"/>
    <property type="project" value="TreeGrafter"/>
</dbReference>
<dbReference type="Pfam" id="PF12767">
    <property type="entry name" value="SAGA-Tad1"/>
    <property type="match status" value="1"/>
</dbReference>
<dbReference type="AlphaFoldDB" id="A0A511KJJ8"/>
<feature type="compositionally biased region" description="Basic residues" evidence="5">
    <location>
        <begin position="121"/>
        <end position="132"/>
    </location>
</feature>
<dbReference type="PANTHER" id="PTHR21277:SF5">
    <property type="entry name" value="TRANSCRIPTIONAL ADAPTER 1"/>
    <property type="match status" value="1"/>
</dbReference>
<feature type="region of interest" description="Disordered" evidence="5">
    <location>
        <begin position="588"/>
        <end position="676"/>
    </location>
</feature>
<evidence type="ECO:0000256" key="2">
    <source>
        <dbReference type="ARBA" id="ARBA00023015"/>
    </source>
</evidence>
<feature type="compositionally biased region" description="Pro residues" evidence="5">
    <location>
        <begin position="533"/>
        <end position="544"/>
    </location>
</feature>
<feature type="region of interest" description="Disordered" evidence="5">
    <location>
        <begin position="406"/>
        <end position="459"/>
    </location>
</feature>
<dbReference type="GO" id="GO:0005634">
    <property type="term" value="C:nucleus"/>
    <property type="evidence" value="ECO:0007669"/>
    <property type="project" value="UniProtKB-SubCell"/>
</dbReference>
<evidence type="ECO:0000313" key="7">
    <source>
        <dbReference type="Proteomes" id="UP000321518"/>
    </source>
</evidence>
<feature type="region of interest" description="Disordered" evidence="5">
    <location>
        <begin position="522"/>
        <end position="575"/>
    </location>
</feature>
<evidence type="ECO:0000256" key="1">
    <source>
        <dbReference type="ARBA" id="ARBA00004123"/>
    </source>
</evidence>
<feature type="compositionally biased region" description="Low complexity" evidence="5">
    <location>
        <begin position="355"/>
        <end position="368"/>
    </location>
</feature>
<dbReference type="CDD" id="cd22933">
    <property type="entry name" value="HFD_HFI1"/>
    <property type="match status" value="1"/>
</dbReference>
<organism evidence="6 7">
    <name type="scientific">Rhodotorula toruloides</name>
    <name type="common">Yeast</name>
    <name type="synonym">Rhodosporidium toruloides</name>
    <dbReference type="NCBI Taxonomy" id="5286"/>
    <lineage>
        <taxon>Eukaryota</taxon>
        <taxon>Fungi</taxon>
        <taxon>Dikarya</taxon>
        <taxon>Basidiomycota</taxon>
        <taxon>Pucciniomycotina</taxon>
        <taxon>Microbotryomycetes</taxon>
        <taxon>Sporidiobolales</taxon>
        <taxon>Sporidiobolaceae</taxon>
        <taxon>Rhodotorula</taxon>
    </lineage>
</organism>
<accession>A0A511KJJ8</accession>
<dbReference type="EMBL" id="BJWK01000011">
    <property type="protein sequence ID" value="GEM10550.1"/>
    <property type="molecule type" value="Genomic_DNA"/>
</dbReference>
<evidence type="ECO:0000256" key="3">
    <source>
        <dbReference type="ARBA" id="ARBA00023163"/>
    </source>
</evidence>
<dbReference type="GO" id="GO:0000124">
    <property type="term" value="C:SAGA complex"/>
    <property type="evidence" value="ECO:0007669"/>
    <property type="project" value="TreeGrafter"/>
</dbReference>
<feature type="region of interest" description="Disordered" evidence="5">
    <location>
        <begin position="173"/>
        <end position="220"/>
    </location>
</feature>
<keyword evidence="3" id="KW-0804">Transcription</keyword>
<evidence type="ECO:0000256" key="4">
    <source>
        <dbReference type="ARBA" id="ARBA00023242"/>
    </source>
</evidence>
<protein>
    <submittedName>
        <fullName evidence="6">Uncharacterized protein</fullName>
    </submittedName>
</protein>
<dbReference type="InterPro" id="IPR024738">
    <property type="entry name" value="Hfi1/Tada1"/>
</dbReference>
<feature type="region of interest" description="Disordered" evidence="5">
    <location>
        <begin position="340"/>
        <end position="370"/>
    </location>
</feature>
<keyword evidence="2" id="KW-0805">Transcription regulation</keyword>